<evidence type="ECO:0000256" key="3">
    <source>
        <dbReference type="ARBA" id="ARBA00022723"/>
    </source>
</evidence>
<dbReference type="InterPro" id="IPR054889">
    <property type="entry name" value="AHLLactAttM"/>
</dbReference>
<dbReference type="InterPro" id="IPR051013">
    <property type="entry name" value="MBL_superfamily_lactonases"/>
</dbReference>
<dbReference type="EMBL" id="JQGC01000017">
    <property type="protein sequence ID" value="KFL30047.1"/>
    <property type="molecule type" value="Genomic_DNA"/>
</dbReference>
<keyword evidence="5" id="KW-0862">Zinc</keyword>
<evidence type="ECO:0000256" key="1">
    <source>
        <dbReference type="ARBA" id="ARBA00001947"/>
    </source>
</evidence>
<sequence>MFATGYTRTRVGLIKMNFGEDPYDIPVPWYLFRHPKGDVVIDGGIGAEAALDKRGYWGKNVDFFDPILDISETCVEQCKSVGVLAEDVRYVVQSHLHIDHTGAVGRFPNARHIVTRREYDYAYKPDWFMEAAYLRKDFDRPGVDWQLLEDDEADGYDLFGDGSFRMIATPGHSPGHQSFLINLPETGSILLTVDAAYTLDHWNDLALPGLSSSASQAVASVHKLRQIAKKNQALVVTGHDPEAWRELRHGPAQYYS</sequence>
<dbReference type="STRING" id="46914.JP75_18375"/>
<evidence type="ECO:0000256" key="5">
    <source>
        <dbReference type="ARBA" id="ARBA00022833"/>
    </source>
</evidence>
<dbReference type="GO" id="GO:0046872">
    <property type="term" value="F:metal ion binding"/>
    <property type="evidence" value="ECO:0007669"/>
    <property type="project" value="UniProtKB-KW"/>
</dbReference>
<dbReference type="OrthoDB" id="9773738at2"/>
<comment type="caution">
    <text evidence="7">The sequence shown here is derived from an EMBL/GenBank/DDBJ whole genome shotgun (WGS) entry which is preliminary data.</text>
</comment>
<evidence type="ECO:0000313" key="8">
    <source>
        <dbReference type="Proteomes" id="UP000028981"/>
    </source>
</evidence>
<keyword evidence="4" id="KW-0378">Hydrolase</keyword>
<dbReference type="CDD" id="cd07729">
    <property type="entry name" value="AHL_lactonase_MBL-fold"/>
    <property type="match status" value="1"/>
</dbReference>
<evidence type="ECO:0000259" key="6">
    <source>
        <dbReference type="SMART" id="SM00849"/>
    </source>
</evidence>
<dbReference type="PANTHER" id="PTHR42978:SF2">
    <property type="entry name" value="102 KBASES UNSTABLE REGION: FROM 1 TO 119443"/>
    <property type="match status" value="1"/>
</dbReference>
<evidence type="ECO:0000256" key="4">
    <source>
        <dbReference type="ARBA" id="ARBA00022801"/>
    </source>
</evidence>
<protein>
    <submittedName>
        <fullName evidence="7">Beta-lactamase</fullName>
    </submittedName>
</protein>
<keyword evidence="8" id="KW-1185">Reference proteome</keyword>
<dbReference type="InterPro" id="IPR001279">
    <property type="entry name" value="Metallo-B-lactamas"/>
</dbReference>
<comment type="cofactor">
    <cofactor evidence="1">
        <name>Zn(2+)</name>
        <dbReference type="ChEBI" id="CHEBI:29105"/>
    </cofactor>
</comment>
<reference evidence="7 8" key="1">
    <citation type="submission" date="2014-08" db="EMBL/GenBank/DDBJ databases">
        <authorList>
            <person name="Hassan Y.I."/>
            <person name="Lepp D."/>
            <person name="Zhou T."/>
        </authorList>
    </citation>
    <scope>NUCLEOTIDE SEQUENCE [LARGE SCALE GENOMIC DNA]</scope>
    <source>
        <strain evidence="7 8">IFO13584</strain>
    </source>
</reference>
<proteinExistence type="inferred from homology"/>
<evidence type="ECO:0000313" key="7">
    <source>
        <dbReference type="EMBL" id="KFL30047.1"/>
    </source>
</evidence>
<comment type="similarity">
    <text evidence="2">Belongs to the metallo-beta-lactamase superfamily.</text>
</comment>
<dbReference type="GO" id="GO:0016787">
    <property type="term" value="F:hydrolase activity"/>
    <property type="evidence" value="ECO:0007669"/>
    <property type="project" value="UniProtKB-KW"/>
</dbReference>
<dbReference type="Pfam" id="PF00753">
    <property type="entry name" value="Lactamase_B"/>
    <property type="match status" value="1"/>
</dbReference>
<dbReference type="Proteomes" id="UP000028981">
    <property type="component" value="Unassembled WGS sequence"/>
</dbReference>
<dbReference type="Gene3D" id="3.60.15.10">
    <property type="entry name" value="Ribonuclease Z/Hydroxyacylglutathione hydrolase-like"/>
    <property type="match status" value="1"/>
</dbReference>
<gene>
    <name evidence="7" type="ORF">JP75_18375</name>
</gene>
<keyword evidence="3" id="KW-0479">Metal-binding</keyword>
<name>A0A087LZJ4_9HYPH</name>
<dbReference type="AlphaFoldDB" id="A0A087LZJ4"/>
<dbReference type="SMART" id="SM00849">
    <property type="entry name" value="Lactamase_B"/>
    <property type="match status" value="1"/>
</dbReference>
<accession>A0A087LZJ4</accession>
<organism evidence="7 8">
    <name type="scientific">Devosia riboflavina</name>
    <dbReference type="NCBI Taxonomy" id="46914"/>
    <lineage>
        <taxon>Bacteria</taxon>
        <taxon>Pseudomonadati</taxon>
        <taxon>Pseudomonadota</taxon>
        <taxon>Alphaproteobacteria</taxon>
        <taxon>Hyphomicrobiales</taxon>
        <taxon>Devosiaceae</taxon>
        <taxon>Devosia</taxon>
    </lineage>
</organism>
<evidence type="ECO:0000256" key="2">
    <source>
        <dbReference type="ARBA" id="ARBA00007749"/>
    </source>
</evidence>
<feature type="domain" description="Metallo-beta-lactamase" evidence="6">
    <location>
        <begin position="26"/>
        <end position="239"/>
    </location>
</feature>
<dbReference type="PANTHER" id="PTHR42978">
    <property type="entry name" value="QUORUM-QUENCHING LACTONASE YTNP-RELATED-RELATED"/>
    <property type="match status" value="1"/>
</dbReference>
<dbReference type="InterPro" id="IPR036866">
    <property type="entry name" value="RibonucZ/Hydroxyglut_hydro"/>
</dbReference>
<dbReference type="SUPFAM" id="SSF56281">
    <property type="entry name" value="Metallo-hydrolase/oxidoreductase"/>
    <property type="match status" value="1"/>
</dbReference>
<dbReference type="NCBIfam" id="NF045700">
    <property type="entry name" value="AHLLactAttM"/>
    <property type="match status" value="1"/>
</dbReference>